<comment type="similarity">
    <text evidence="1">Belongs to the bacterial solute-binding protein 5 family.</text>
</comment>
<comment type="caution">
    <text evidence="6">The sequence shown here is derived from an EMBL/GenBank/DDBJ whole genome shotgun (WGS) entry which is preliminary data.</text>
</comment>
<evidence type="ECO:0000313" key="7">
    <source>
        <dbReference type="Proteomes" id="UP000782312"/>
    </source>
</evidence>
<evidence type="ECO:0000256" key="2">
    <source>
        <dbReference type="ARBA" id="ARBA00022448"/>
    </source>
</evidence>
<organism evidence="6 7">
    <name type="scientific">Tectimicrobiota bacterium</name>
    <dbReference type="NCBI Taxonomy" id="2528274"/>
    <lineage>
        <taxon>Bacteria</taxon>
        <taxon>Pseudomonadati</taxon>
        <taxon>Nitrospinota/Tectimicrobiota group</taxon>
        <taxon>Candidatus Tectimicrobiota</taxon>
    </lineage>
</organism>
<dbReference type="SUPFAM" id="SSF53850">
    <property type="entry name" value="Periplasmic binding protein-like II"/>
    <property type="match status" value="1"/>
</dbReference>
<evidence type="ECO:0000256" key="1">
    <source>
        <dbReference type="ARBA" id="ARBA00005695"/>
    </source>
</evidence>
<dbReference type="GO" id="GO:0030288">
    <property type="term" value="C:outer membrane-bounded periplasmic space"/>
    <property type="evidence" value="ECO:0007669"/>
    <property type="project" value="UniProtKB-ARBA"/>
</dbReference>
<dbReference type="PROSITE" id="PS01040">
    <property type="entry name" value="SBP_BACTERIAL_5"/>
    <property type="match status" value="1"/>
</dbReference>
<dbReference type="PANTHER" id="PTHR30290">
    <property type="entry name" value="PERIPLASMIC BINDING COMPONENT OF ABC TRANSPORTER"/>
    <property type="match status" value="1"/>
</dbReference>
<dbReference type="Pfam" id="PF00496">
    <property type="entry name" value="SBP_bac_5"/>
    <property type="match status" value="1"/>
</dbReference>
<protein>
    <recommendedName>
        <fullName evidence="5">Solute-binding protein family 5 domain-containing protein</fullName>
    </recommendedName>
</protein>
<dbReference type="Gene3D" id="3.40.190.10">
    <property type="entry name" value="Periplasmic binding protein-like II"/>
    <property type="match status" value="1"/>
</dbReference>
<evidence type="ECO:0000256" key="4">
    <source>
        <dbReference type="SAM" id="SignalP"/>
    </source>
</evidence>
<evidence type="ECO:0000259" key="5">
    <source>
        <dbReference type="Pfam" id="PF00496"/>
    </source>
</evidence>
<dbReference type="InterPro" id="IPR030678">
    <property type="entry name" value="Peptide/Ni-bd"/>
</dbReference>
<dbReference type="InterPro" id="IPR023765">
    <property type="entry name" value="SBP_5_CS"/>
</dbReference>
<dbReference type="GO" id="GO:0043190">
    <property type="term" value="C:ATP-binding cassette (ABC) transporter complex"/>
    <property type="evidence" value="ECO:0007669"/>
    <property type="project" value="InterPro"/>
</dbReference>
<accession>A0A932HYU4</accession>
<dbReference type="EMBL" id="JACPUR010000013">
    <property type="protein sequence ID" value="MBI3126963.1"/>
    <property type="molecule type" value="Genomic_DNA"/>
</dbReference>
<dbReference type="PIRSF" id="PIRSF002741">
    <property type="entry name" value="MppA"/>
    <property type="match status" value="1"/>
</dbReference>
<evidence type="ECO:0000256" key="3">
    <source>
        <dbReference type="ARBA" id="ARBA00022729"/>
    </source>
</evidence>
<feature type="signal peptide" evidence="4">
    <location>
        <begin position="1"/>
        <end position="28"/>
    </location>
</feature>
<keyword evidence="3 4" id="KW-0732">Signal</keyword>
<reference evidence="6" key="1">
    <citation type="submission" date="2020-07" db="EMBL/GenBank/DDBJ databases">
        <title>Huge and variable diversity of episymbiotic CPR bacteria and DPANN archaea in groundwater ecosystems.</title>
        <authorList>
            <person name="He C.Y."/>
            <person name="Keren R."/>
            <person name="Whittaker M."/>
            <person name="Farag I.F."/>
            <person name="Doudna J."/>
            <person name="Cate J.H.D."/>
            <person name="Banfield J.F."/>
        </authorList>
    </citation>
    <scope>NUCLEOTIDE SEQUENCE</scope>
    <source>
        <strain evidence="6">NC_groundwater_763_Ag_S-0.2um_68_21</strain>
    </source>
</reference>
<sequence>MRRFAAGCAPALAALALLLAGWPGASQAAKSDDTVVMALGSPQPTMDPRDHRARVGIIKDWHVYDPILRRDSRTGKVKPALALSVKPVDELTWEVKLRRGVKFHNGEPFNAEAVKYTIDSMKDPANKFLNRGNATWVSEVVVKEPYTVHILTKKPFPLVEELLTAILPVPPEHAKKAGKSGMAARAIGTGPYKFVSWKKGVSLVLVRNDDYWGEKPAIKNLVIRPIKESATQIAELLRGGVHVIRQVPPDQAEFINKSGTAVVKSAPVLRVVYLQIDQAGRDSRSHKALRDLRVRRAIAHAVNVDAIIKHILQGRAMRSATGISPLAFGYDDSAKPPKHDPALAKKLLAEAGYPNGFSVTLHTYSGSVMAERQVAEAILADLKQVGIETKIFHFDNVGVYTKMGTGGKRGDLTLASWGSRSIFDAHQILLPIFHSKDPLSYAKVPALDKEIDAGVSTVDAERRKQIYARAQKIILDEMLAVPMYGQHEIVGVNKDLEFEPAGDEILRLYEAKWKK</sequence>
<gene>
    <name evidence="6" type="ORF">HYZ11_05095</name>
</gene>
<feature type="domain" description="Solute-binding protein family 5" evidence="5">
    <location>
        <begin position="76"/>
        <end position="436"/>
    </location>
</feature>
<dbReference type="InterPro" id="IPR039424">
    <property type="entry name" value="SBP_5"/>
</dbReference>
<feature type="chain" id="PRO_5037346581" description="Solute-binding protein family 5 domain-containing protein" evidence="4">
    <location>
        <begin position="29"/>
        <end position="515"/>
    </location>
</feature>
<dbReference type="Gene3D" id="3.10.105.10">
    <property type="entry name" value="Dipeptide-binding Protein, Domain 3"/>
    <property type="match status" value="1"/>
</dbReference>
<dbReference type="Gene3D" id="3.90.76.10">
    <property type="entry name" value="Dipeptide-binding Protein, Domain 1"/>
    <property type="match status" value="1"/>
</dbReference>
<proteinExistence type="inferred from homology"/>
<dbReference type="GO" id="GO:0015833">
    <property type="term" value="P:peptide transport"/>
    <property type="evidence" value="ECO:0007669"/>
    <property type="project" value="TreeGrafter"/>
</dbReference>
<dbReference type="GO" id="GO:1904680">
    <property type="term" value="F:peptide transmembrane transporter activity"/>
    <property type="evidence" value="ECO:0007669"/>
    <property type="project" value="TreeGrafter"/>
</dbReference>
<dbReference type="AlphaFoldDB" id="A0A932HYU4"/>
<dbReference type="InterPro" id="IPR000914">
    <property type="entry name" value="SBP_5_dom"/>
</dbReference>
<keyword evidence="2" id="KW-0813">Transport</keyword>
<dbReference type="PANTHER" id="PTHR30290:SF9">
    <property type="entry name" value="OLIGOPEPTIDE-BINDING PROTEIN APPA"/>
    <property type="match status" value="1"/>
</dbReference>
<dbReference type="Proteomes" id="UP000782312">
    <property type="component" value="Unassembled WGS sequence"/>
</dbReference>
<evidence type="ECO:0000313" key="6">
    <source>
        <dbReference type="EMBL" id="MBI3126963.1"/>
    </source>
</evidence>
<name>A0A932HYU4_UNCTE</name>